<proteinExistence type="predicted"/>
<evidence type="ECO:0000313" key="2">
    <source>
        <dbReference type="Proteomes" id="UP000308549"/>
    </source>
</evidence>
<organism evidence="1 2">
    <name type="scientific">Salinomyces thailandicus</name>
    <dbReference type="NCBI Taxonomy" id="706561"/>
    <lineage>
        <taxon>Eukaryota</taxon>
        <taxon>Fungi</taxon>
        <taxon>Dikarya</taxon>
        <taxon>Ascomycota</taxon>
        <taxon>Pezizomycotina</taxon>
        <taxon>Dothideomycetes</taxon>
        <taxon>Dothideomycetidae</taxon>
        <taxon>Mycosphaerellales</taxon>
        <taxon>Teratosphaeriaceae</taxon>
        <taxon>Salinomyces</taxon>
    </lineage>
</organism>
<dbReference type="OrthoDB" id="5410365at2759"/>
<dbReference type="AlphaFoldDB" id="A0A4U0TJE5"/>
<sequence length="118" mass="12765">MTDTRFVQISAREQGTQGQATAPVSLSLAAAGAVLPFAGLVDPSVQGGFTSFAGNETRIFAPGEQICIIKYREVKRDAYEDEDDDDEDAIEVDIKDAENLGAEWTAAESEKGFIYVRT</sequence>
<gene>
    <name evidence="1" type="ORF">B0A50_08739</name>
</gene>
<name>A0A4U0TJE5_9PEZI</name>
<dbReference type="EMBL" id="NAJL01000096">
    <property type="protein sequence ID" value="TKA21867.1"/>
    <property type="molecule type" value="Genomic_DNA"/>
</dbReference>
<dbReference type="Proteomes" id="UP000308549">
    <property type="component" value="Unassembled WGS sequence"/>
</dbReference>
<protein>
    <submittedName>
        <fullName evidence="1">Uncharacterized protein</fullName>
    </submittedName>
</protein>
<accession>A0A4U0TJE5</accession>
<reference evidence="1 2" key="1">
    <citation type="submission" date="2017-03" db="EMBL/GenBank/DDBJ databases">
        <title>Genomes of endolithic fungi from Antarctica.</title>
        <authorList>
            <person name="Coleine C."/>
            <person name="Masonjones S."/>
            <person name="Stajich J.E."/>
        </authorList>
    </citation>
    <scope>NUCLEOTIDE SEQUENCE [LARGE SCALE GENOMIC DNA]</scope>
    <source>
        <strain evidence="1 2">CCFEE 6315</strain>
    </source>
</reference>
<keyword evidence="2" id="KW-1185">Reference proteome</keyword>
<comment type="caution">
    <text evidence="1">The sequence shown here is derived from an EMBL/GenBank/DDBJ whole genome shotgun (WGS) entry which is preliminary data.</text>
</comment>
<evidence type="ECO:0000313" key="1">
    <source>
        <dbReference type="EMBL" id="TKA21867.1"/>
    </source>
</evidence>